<dbReference type="KEGG" id="rter:IDM49_06410"/>
<dbReference type="SUPFAM" id="SSF54534">
    <property type="entry name" value="FKBP-like"/>
    <property type="match status" value="1"/>
</dbReference>
<keyword evidence="8" id="KW-0732">Signal</keyword>
<accession>A0A7H2BB59</accession>
<feature type="domain" description="PPIase FKBP-type" evidence="9">
    <location>
        <begin position="221"/>
        <end position="308"/>
    </location>
</feature>
<evidence type="ECO:0000256" key="5">
    <source>
        <dbReference type="ARBA" id="ARBA00023235"/>
    </source>
</evidence>
<dbReference type="EC" id="5.2.1.8" evidence="3 6"/>
<evidence type="ECO:0000313" key="11">
    <source>
        <dbReference type="Proteomes" id="UP000516404"/>
    </source>
</evidence>
<sequence length="342" mass="35972">MKKKFAAKKLTWAATSAVVVLALTACGSGTQKLEDVDYDMKGATAEPSVGFETPFAATGNQTHIIEDGSGDQVNEGDALVLNASVFSGADGKSQGSTYTSSPLIIEVNDQLKENAPEIYDVVSQAKVGTSFSYTTNTTMGQDGTKSTSSPGSATNVEVYTISQKLPSSVEGEQKDLGADKPKFTLEGNKATLTLPENKGDEPKEVVTDDLITGNGETVNEGDTVYARYIGVTWNDGKVFDQNYDAAPAAFQLNKDSLVEGWVEGLTGKKVGSRVMVTIPTDKAYGENAKENQMPEGPLVFVVDILGRSDAPAATETQSAPAETGEASSAPAQSETPQPEESK</sequence>
<keyword evidence="11" id="KW-1185">Reference proteome</keyword>
<protein>
    <recommendedName>
        <fullName evidence="3 6">peptidylprolyl isomerase</fullName>
        <ecNumber evidence="3 6">5.2.1.8</ecNumber>
    </recommendedName>
</protein>
<feature type="compositionally biased region" description="Polar residues" evidence="7">
    <location>
        <begin position="314"/>
        <end position="342"/>
    </location>
</feature>
<organism evidence="10 11">
    <name type="scientific">Rothia terrae</name>
    <dbReference type="NCBI Taxonomy" id="396015"/>
    <lineage>
        <taxon>Bacteria</taxon>
        <taxon>Bacillati</taxon>
        <taxon>Actinomycetota</taxon>
        <taxon>Actinomycetes</taxon>
        <taxon>Micrococcales</taxon>
        <taxon>Micrococcaceae</taxon>
        <taxon>Rothia</taxon>
    </lineage>
</organism>
<evidence type="ECO:0000256" key="7">
    <source>
        <dbReference type="SAM" id="MobiDB-lite"/>
    </source>
</evidence>
<proteinExistence type="inferred from homology"/>
<dbReference type="EMBL" id="CP061539">
    <property type="protein sequence ID" value="QNV36905.1"/>
    <property type="molecule type" value="Genomic_DNA"/>
</dbReference>
<dbReference type="InterPro" id="IPR046357">
    <property type="entry name" value="PPIase_dom_sf"/>
</dbReference>
<evidence type="ECO:0000256" key="6">
    <source>
        <dbReference type="PROSITE-ProRule" id="PRU00277"/>
    </source>
</evidence>
<comment type="catalytic activity">
    <reaction evidence="1 6">
        <text>[protein]-peptidylproline (omega=180) = [protein]-peptidylproline (omega=0)</text>
        <dbReference type="Rhea" id="RHEA:16237"/>
        <dbReference type="Rhea" id="RHEA-COMP:10747"/>
        <dbReference type="Rhea" id="RHEA-COMP:10748"/>
        <dbReference type="ChEBI" id="CHEBI:83833"/>
        <dbReference type="ChEBI" id="CHEBI:83834"/>
        <dbReference type="EC" id="5.2.1.8"/>
    </reaction>
</comment>
<dbReference type="GeneID" id="96623864"/>
<dbReference type="PROSITE" id="PS51257">
    <property type="entry name" value="PROKAR_LIPOPROTEIN"/>
    <property type="match status" value="1"/>
</dbReference>
<dbReference type="RefSeq" id="WP_190723918.1">
    <property type="nucleotide sequence ID" value="NZ_CP061539.1"/>
</dbReference>
<keyword evidence="5 6" id="KW-0413">Isomerase</keyword>
<evidence type="ECO:0000256" key="3">
    <source>
        <dbReference type="ARBA" id="ARBA00013194"/>
    </source>
</evidence>
<evidence type="ECO:0000256" key="8">
    <source>
        <dbReference type="SAM" id="SignalP"/>
    </source>
</evidence>
<dbReference type="PANTHER" id="PTHR43811">
    <property type="entry name" value="FKBP-TYPE PEPTIDYL-PROLYL CIS-TRANS ISOMERASE FKPA"/>
    <property type="match status" value="1"/>
</dbReference>
<comment type="similarity">
    <text evidence="2">Belongs to the FKBP-type PPIase family.</text>
</comment>
<gene>
    <name evidence="10" type="ORF">IDM49_06410</name>
</gene>
<dbReference type="Gene3D" id="3.10.50.40">
    <property type="match status" value="1"/>
</dbReference>
<feature type="chain" id="PRO_5028921363" description="peptidylprolyl isomerase" evidence="8">
    <location>
        <begin position="28"/>
        <end position="342"/>
    </location>
</feature>
<evidence type="ECO:0000256" key="1">
    <source>
        <dbReference type="ARBA" id="ARBA00000971"/>
    </source>
</evidence>
<evidence type="ECO:0000313" key="10">
    <source>
        <dbReference type="EMBL" id="QNV36905.1"/>
    </source>
</evidence>
<name>A0A7H2BB59_9MICC</name>
<keyword evidence="4 6" id="KW-0697">Rotamase</keyword>
<feature type="region of interest" description="Disordered" evidence="7">
    <location>
        <begin position="309"/>
        <end position="342"/>
    </location>
</feature>
<dbReference type="PROSITE" id="PS50059">
    <property type="entry name" value="FKBP_PPIASE"/>
    <property type="match status" value="1"/>
</dbReference>
<dbReference type="AlphaFoldDB" id="A0A7H2BB59"/>
<feature type="signal peptide" evidence="8">
    <location>
        <begin position="1"/>
        <end position="27"/>
    </location>
</feature>
<dbReference type="PANTHER" id="PTHR43811:SF19">
    <property type="entry name" value="39 KDA FK506-BINDING NUCLEAR PROTEIN"/>
    <property type="match status" value="1"/>
</dbReference>
<evidence type="ECO:0000256" key="2">
    <source>
        <dbReference type="ARBA" id="ARBA00006577"/>
    </source>
</evidence>
<dbReference type="Proteomes" id="UP000516404">
    <property type="component" value="Chromosome"/>
</dbReference>
<reference evidence="10 11" key="1">
    <citation type="submission" date="2020-09" db="EMBL/GenBank/DDBJ databases">
        <title>Investigation of environmental microbes.</title>
        <authorList>
            <person name="Ou Y."/>
            <person name="Kang Q."/>
        </authorList>
    </citation>
    <scope>NUCLEOTIDE SEQUENCE [LARGE SCALE GENOMIC DNA]</scope>
    <source>
        <strain evidence="10 11">KJZ-14</strain>
    </source>
</reference>
<dbReference type="InterPro" id="IPR001179">
    <property type="entry name" value="PPIase_FKBP_dom"/>
</dbReference>
<evidence type="ECO:0000256" key="4">
    <source>
        <dbReference type="ARBA" id="ARBA00023110"/>
    </source>
</evidence>
<evidence type="ECO:0000259" key="9">
    <source>
        <dbReference type="PROSITE" id="PS50059"/>
    </source>
</evidence>
<dbReference type="Pfam" id="PF00254">
    <property type="entry name" value="FKBP_C"/>
    <property type="match status" value="1"/>
</dbReference>
<dbReference type="GO" id="GO:0003755">
    <property type="term" value="F:peptidyl-prolyl cis-trans isomerase activity"/>
    <property type="evidence" value="ECO:0007669"/>
    <property type="project" value="UniProtKB-KW"/>
</dbReference>